<keyword evidence="1" id="KW-0812">Transmembrane</keyword>
<protein>
    <submittedName>
        <fullName evidence="2">Uncharacterized protein</fullName>
    </submittedName>
</protein>
<evidence type="ECO:0000313" key="3">
    <source>
        <dbReference type="Proteomes" id="UP000277582"/>
    </source>
</evidence>
<dbReference type="AlphaFoldDB" id="A0A3R9QHL3"/>
<comment type="caution">
    <text evidence="2">The sequence shown here is derived from an EMBL/GenBank/DDBJ whole genome shotgun (WGS) entry which is preliminary data.</text>
</comment>
<evidence type="ECO:0000313" key="2">
    <source>
        <dbReference type="EMBL" id="RSN76729.1"/>
    </source>
</evidence>
<accession>A0A3R9QHL3</accession>
<name>A0A3R9QHL3_9CREN</name>
<sequence length="81" mass="9602">MLRKDLLFNILLPSLYTFTVVFLSALGERRFDVYFSMLTLEYSVLYALFRPKRKGREIMLPILLFIFFIFVAMRIAEVLGI</sequence>
<evidence type="ECO:0000256" key="1">
    <source>
        <dbReference type="SAM" id="Phobius"/>
    </source>
</evidence>
<dbReference type="Proteomes" id="UP000277582">
    <property type="component" value="Unassembled WGS sequence"/>
</dbReference>
<proteinExistence type="predicted"/>
<keyword evidence="1" id="KW-1133">Transmembrane helix</keyword>
<dbReference type="RefSeq" id="WP_125670668.1">
    <property type="nucleotide sequence ID" value="NZ_RCOS01000053.1"/>
</dbReference>
<feature type="transmembrane region" description="Helical" evidence="1">
    <location>
        <begin position="58"/>
        <end position="76"/>
    </location>
</feature>
<organism evidence="2 3">
    <name type="scientific">Candidatus Methanodesulfokora washburnensis</name>
    <dbReference type="NCBI Taxonomy" id="2478471"/>
    <lineage>
        <taxon>Archaea</taxon>
        <taxon>Thermoproteota</taxon>
        <taxon>Candidatus Korarchaeia</taxon>
        <taxon>Candidatus Korarchaeia incertae sedis</taxon>
        <taxon>Candidatus Methanodesulfokora</taxon>
    </lineage>
</organism>
<feature type="transmembrane region" description="Helical" evidence="1">
    <location>
        <begin position="7"/>
        <end position="27"/>
    </location>
</feature>
<keyword evidence="3" id="KW-1185">Reference proteome</keyword>
<reference evidence="2 3" key="1">
    <citation type="submission" date="2018-10" db="EMBL/GenBank/DDBJ databases">
        <title>Co-occurring genomic capacity for anaerobic methane metabolism and dissimilatory sulfite reduction discovered in the Korarchaeota.</title>
        <authorList>
            <person name="Mckay L.J."/>
            <person name="Dlakic M."/>
            <person name="Fields M.W."/>
            <person name="Delmont T.O."/>
            <person name="Eren A.M."/>
            <person name="Jay Z.J."/>
            <person name="Klingelsmith K.B."/>
            <person name="Rusch D.B."/>
            <person name="Inskeep W.P."/>
        </authorList>
    </citation>
    <scope>NUCLEOTIDE SEQUENCE [LARGE SCALE GENOMIC DNA]</scope>
    <source>
        <strain evidence="2 3">MDKW</strain>
    </source>
</reference>
<gene>
    <name evidence="2" type="ORF">D6D85_03530</name>
</gene>
<keyword evidence="1" id="KW-0472">Membrane</keyword>
<dbReference type="EMBL" id="RCOS01000053">
    <property type="protein sequence ID" value="RSN76729.1"/>
    <property type="molecule type" value="Genomic_DNA"/>
</dbReference>